<accession>A0ABW0W8G5</accession>
<dbReference type="EMBL" id="JBHSOE010000003">
    <property type="protein sequence ID" value="MFC5654486.1"/>
    <property type="molecule type" value="Genomic_DNA"/>
</dbReference>
<comment type="caution">
    <text evidence="1">The sequence shown here is derived from an EMBL/GenBank/DDBJ whole genome shotgun (WGS) entry which is preliminary data.</text>
</comment>
<protein>
    <submittedName>
        <fullName evidence="1">Uncharacterized protein</fullName>
    </submittedName>
</protein>
<reference evidence="2" key="1">
    <citation type="journal article" date="2019" name="Int. J. Syst. Evol. Microbiol.">
        <title>The Global Catalogue of Microorganisms (GCM) 10K type strain sequencing project: providing services to taxonomists for standard genome sequencing and annotation.</title>
        <authorList>
            <consortium name="The Broad Institute Genomics Platform"/>
            <consortium name="The Broad Institute Genome Sequencing Center for Infectious Disease"/>
            <person name="Wu L."/>
            <person name="Ma J."/>
        </authorList>
    </citation>
    <scope>NUCLEOTIDE SEQUENCE [LARGE SCALE GENOMIC DNA]</scope>
    <source>
        <strain evidence="2">KCTC 5701</strain>
    </source>
</reference>
<name>A0ABW0W8G5_STRNO</name>
<dbReference type="Proteomes" id="UP001596065">
    <property type="component" value="Unassembled WGS sequence"/>
</dbReference>
<gene>
    <name evidence="1" type="ORF">ACFP3J_03130</name>
</gene>
<dbReference type="RefSeq" id="WP_344347255.1">
    <property type="nucleotide sequence ID" value="NZ_BAAASM010000009.1"/>
</dbReference>
<evidence type="ECO:0000313" key="2">
    <source>
        <dbReference type="Proteomes" id="UP001596065"/>
    </source>
</evidence>
<proteinExistence type="predicted"/>
<evidence type="ECO:0000313" key="1">
    <source>
        <dbReference type="EMBL" id="MFC5654486.1"/>
    </source>
</evidence>
<sequence>MHTAHTADALIRRYNLSGNMLAAIRSGANGRILSCAVVTEKALVNRGIMHPTESTLTALGRQILDALNAARGAVEPATPAAGETPAPEVVEGVVVPHAGVTKGCLPVHADGSDTRAAIEALGNLKLAVLTDDFEPGEGHDVRGFMVDPRGNGRVAVYWVFGGDIRERDGEPFKVELQIAADKFREAGWTVERRSVFCVFAHRPAPVIPVPESEWTQFPVQVKAGDLIEAKTATRNSEPSTIRRRVNREPWLIGRNSAAISDGKGLDSVFTDTIRVIDETPAAPALMSEAMQRNVDAANDVLAGAEAQPPAPERLRDQISYGIQWRKDGGEWFGNVVTSALDNRDEVDRYVADVQALAQPGVEVRAVEIRLTHTALPMPGEGKQSDVDHGPVEARTLRSGCLVDWYGAERLVWKVEYRHAGNYLRIHTVPPAGEHPSYSTFTPSPETRVELISRGPAVDATGRPVDEER</sequence>
<keyword evidence="2" id="KW-1185">Reference proteome</keyword>
<organism evidence="1 2">
    <name type="scientific">Streptomyces nogalater</name>
    <dbReference type="NCBI Taxonomy" id="38314"/>
    <lineage>
        <taxon>Bacteria</taxon>
        <taxon>Bacillati</taxon>
        <taxon>Actinomycetota</taxon>
        <taxon>Actinomycetes</taxon>
        <taxon>Kitasatosporales</taxon>
        <taxon>Streptomycetaceae</taxon>
        <taxon>Streptomyces</taxon>
    </lineage>
</organism>